<organism evidence="1">
    <name type="scientific">marine sediment metagenome</name>
    <dbReference type="NCBI Taxonomy" id="412755"/>
    <lineage>
        <taxon>unclassified sequences</taxon>
        <taxon>metagenomes</taxon>
        <taxon>ecological metagenomes</taxon>
    </lineage>
</organism>
<proteinExistence type="predicted"/>
<sequence>MGIAEAKAKYTRKTANAAGSWDAAKGRMKQNWGEGLRRFGTPPGPRRTAAYAAGIDAATYKAGDPEKWARNWAAKMAE</sequence>
<reference evidence="1" key="1">
    <citation type="journal article" date="2015" name="Nature">
        <title>Complex archaea that bridge the gap between prokaryotes and eukaryotes.</title>
        <authorList>
            <person name="Spang A."/>
            <person name="Saw J.H."/>
            <person name="Jorgensen S.L."/>
            <person name="Zaremba-Niedzwiedzka K."/>
            <person name="Martijn J."/>
            <person name="Lind A.E."/>
            <person name="van Eijk R."/>
            <person name="Schleper C."/>
            <person name="Guy L."/>
            <person name="Ettema T.J."/>
        </authorList>
    </citation>
    <scope>NUCLEOTIDE SEQUENCE</scope>
</reference>
<protein>
    <submittedName>
        <fullName evidence="1">Uncharacterized protein</fullName>
    </submittedName>
</protein>
<dbReference type="AlphaFoldDB" id="A0A0F8Z1F2"/>
<evidence type="ECO:0000313" key="1">
    <source>
        <dbReference type="EMBL" id="KKK87468.1"/>
    </source>
</evidence>
<gene>
    <name evidence="1" type="ORF">LCGC14_2752970</name>
</gene>
<comment type="caution">
    <text evidence="1">The sequence shown here is derived from an EMBL/GenBank/DDBJ whole genome shotgun (WGS) entry which is preliminary data.</text>
</comment>
<dbReference type="EMBL" id="LAZR01050389">
    <property type="protein sequence ID" value="KKK87468.1"/>
    <property type="molecule type" value="Genomic_DNA"/>
</dbReference>
<name>A0A0F8Z1F2_9ZZZZ</name>
<accession>A0A0F8Z1F2</accession>